<organism evidence="2 3">
    <name type="scientific">Candidatus Nomurabacteria bacterium GW2011_GWF2_40_12</name>
    <dbReference type="NCBI Taxonomy" id="1618776"/>
    <lineage>
        <taxon>Bacteria</taxon>
        <taxon>Candidatus Nomuraibacteriota</taxon>
    </lineage>
</organism>
<evidence type="ECO:0000313" key="2">
    <source>
        <dbReference type="EMBL" id="KKR43071.1"/>
    </source>
</evidence>
<reference evidence="2 3" key="1">
    <citation type="journal article" date="2015" name="Nature">
        <title>rRNA introns, odd ribosomes, and small enigmatic genomes across a large radiation of phyla.</title>
        <authorList>
            <person name="Brown C.T."/>
            <person name="Hug L.A."/>
            <person name="Thomas B.C."/>
            <person name="Sharon I."/>
            <person name="Castelle C.J."/>
            <person name="Singh A."/>
            <person name="Wilkins M.J."/>
            <person name="Williams K.H."/>
            <person name="Banfield J.F."/>
        </authorList>
    </citation>
    <scope>NUCLEOTIDE SEQUENCE [LARGE SCALE GENOMIC DNA]</scope>
</reference>
<evidence type="ECO:0000313" key="3">
    <source>
        <dbReference type="Proteomes" id="UP000034301"/>
    </source>
</evidence>
<dbReference type="InterPro" id="IPR044044">
    <property type="entry name" value="DUF5679"/>
</dbReference>
<proteinExistence type="predicted"/>
<dbReference type="AlphaFoldDB" id="A0A0G0R009"/>
<dbReference type="Proteomes" id="UP000034301">
    <property type="component" value="Unassembled WGS sequence"/>
</dbReference>
<comment type="caution">
    <text evidence="2">The sequence shown here is derived from an EMBL/GenBank/DDBJ whole genome shotgun (WGS) entry which is preliminary data.</text>
</comment>
<name>A0A0G0R009_9BACT</name>
<protein>
    <recommendedName>
        <fullName evidence="1">DUF5679 domain-containing protein</fullName>
    </recommendedName>
</protein>
<evidence type="ECO:0000259" key="1">
    <source>
        <dbReference type="Pfam" id="PF18930"/>
    </source>
</evidence>
<gene>
    <name evidence="2" type="ORF">UT78_C0008G0003</name>
</gene>
<sequence>MQELKALCMKCRTDNKPTMQVMNNPVVTKNDKGRYSAKGQCSACGGNMFKFMSATDGEAMMK</sequence>
<feature type="domain" description="DUF5679" evidence="1">
    <location>
        <begin position="8"/>
        <end position="51"/>
    </location>
</feature>
<dbReference type="Pfam" id="PF18930">
    <property type="entry name" value="DUF5679"/>
    <property type="match status" value="1"/>
</dbReference>
<dbReference type="EMBL" id="LBYC01000008">
    <property type="protein sequence ID" value="KKR43071.1"/>
    <property type="molecule type" value="Genomic_DNA"/>
</dbReference>
<accession>A0A0G0R009</accession>